<dbReference type="InterPro" id="IPR003738">
    <property type="entry name" value="SRAP"/>
</dbReference>
<keyword evidence="7" id="KW-0456">Lyase</keyword>
<dbReference type="Gene3D" id="3.90.1680.10">
    <property type="entry name" value="SOS response associated peptidase-like"/>
    <property type="match status" value="1"/>
</dbReference>
<evidence type="ECO:0000256" key="4">
    <source>
        <dbReference type="ARBA" id="ARBA00022801"/>
    </source>
</evidence>
<gene>
    <name evidence="10" type="ORF">BG61_26655</name>
</gene>
<reference evidence="10 11" key="1">
    <citation type="submission" date="2014-03" db="EMBL/GenBank/DDBJ databases">
        <title>Draft Genome Sequences of Four Burkholderia Strains.</title>
        <authorList>
            <person name="Liu X.Y."/>
            <person name="Li C.X."/>
            <person name="Xu J.H."/>
        </authorList>
    </citation>
    <scope>NUCLEOTIDE SEQUENCE [LARGE SCALE GENOMIC DNA]</scope>
    <source>
        <strain evidence="10 11">DSM 50014</strain>
    </source>
</reference>
<dbReference type="GO" id="GO:0003697">
    <property type="term" value="F:single-stranded DNA binding"/>
    <property type="evidence" value="ECO:0007669"/>
    <property type="project" value="InterPro"/>
</dbReference>
<evidence type="ECO:0000256" key="1">
    <source>
        <dbReference type="ARBA" id="ARBA00008136"/>
    </source>
</evidence>
<evidence type="ECO:0000256" key="6">
    <source>
        <dbReference type="ARBA" id="ARBA00023125"/>
    </source>
</evidence>
<comment type="caution">
    <text evidence="10">The sequence shown here is derived from an EMBL/GenBank/DDBJ whole genome shotgun (WGS) entry which is preliminary data.</text>
</comment>
<dbReference type="EMBL" id="JFHC01000043">
    <property type="protein sequence ID" value="KDR40278.1"/>
    <property type="molecule type" value="Genomic_DNA"/>
</dbReference>
<evidence type="ECO:0000256" key="7">
    <source>
        <dbReference type="ARBA" id="ARBA00023239"/>
    </source>
</evidence>
<dbReference type="EC" id="3.4.-.-" evidence="8"/>
<evidence type="ECO:0000256" key="9">
    <source>
        <dbReference type="SAM" id="MobiDB-lite"/>
    </source>
</evidence>
<dbReference type="GO" id="GO:0008233">
    <property type="term" value="F:peptidase activity"/>
    <property type="evidence" value="ECO:0007669"/>
    <property type="project" value="UniProtKB-KW"/>
</dbReference>
<keyword evidence="4 8" id="KW-0378">Hydrolase</keyword>
<protein>
    <recommendedName>
        <fullName evidence="8">Abasic site processing protein</fullName>
        <ecNumber evidence="8">3.4.-.-</ecNumber>
    </recommendedName>
</protein>
<name>A0A069PHT6_9BURK</name>
<evidence type="ECO:0000256" key="8">
    <source>
        <dbReference type="RuleBase" id="RU364100"/>
    </source>
</evidence>
<keyword evidence="3" id="KW-0227">DNA damage</keyword>
<evidence type="ECO:0000256" key="2">
    <source>
        <dbReference type="ARBA" id="ARBA00022670"/>
    </source>
</evidence>
<keyword evidence="5" id="KW-0190">Covalent protein-DNA linkage</keyword>
<dbReference type="Pfam" id="PF02586">
    <property type="entry name" value="SRAP"/>
    <property type="match status" value="1"/>
</dbReference>
<keyword evidence="6" id="KW-0238">DNA-binding</keyword>
<dbReference type="InterPro" id="IPR036590">
    <property type="entry name" value="SRAP-like"/>
</dbReference>
<feature type="region of interest" description="Disordered" evidence="9">
    <location>
        <begin position="204"/>
        <end position="228"/>
    </location>
</feature>
<dbReference type="GO" id="GO:0016829">
    <property type="term" value="F:lyase activity"/>
    <property type="evidence" value="ECO:0007669"/>
    <property type="project" value="UniProtKB-KW"/>
</dbReference>
<evidence type="ECO:0000313" key="11">
    <source>
        <dbReference type="Proteomes" id="UP000027466"/>
    </source>
</evidence>
<evidence type="ECO:0000256" key="3">
    <source>
        <dbReference type="ARBA" id="ARBA00022763"/>
    </source>
</evidence>
<dbReference type="GO" id="GO:0106300">
    <property type="term" value="P:protein-DNA covalent cross-linking repair"/>
    <property type="evidence" value="ECO:0007669"/>
    <property type="project" value="InterPro"/>
</dbReference>
<dbReference type="PANTHER" id="PTHR13604">
    <property type="entry name" value="DC12-RELATED"/>
    <property type="match status" value="1"/>
</dbReference>
<accession>A0A069PHT6</accession>
<comment type="similarity">
    <text evidence="1 8">Belongs to the SOS response-associated peptidase family.</text>
</comment>
<keyword evidence="2 8" id="KW-0645">Protease</keyword>
<proteinExistence type="inferred from homology"/>
<dbReference type="GO" id="GO:0006508">
    <property type="term" value="P:proteolysis"/>
    <property type="evidence" value="ECO:0007669"/>
    <property type="project" value="UniProtKB-KW"/>
</dbReference>
<dbReference type="SMR" id="A0A069PHT6"/>
<sequence>MCTSYESNEYRKFEAFTLFSVPNFEYRPEIYKDYIAPIFRRSEVGFETTAATFGMVPRERIPPHVKPYDTMNARAESIGEKRSFSGAWNRLQLCLIPCESFFEPNYETGKAVRWRIGLASNQPTAIAGLWRAWDEPDGVPSFSFTMLTVNAEGHPLMKRFHKPDAEKRSVVIVRPDAYEDWLSCRNTDEARSFLQLYPADEMRAEPFPLPPRAPRAKPANEGQQSLLD</sequence>
<dbReference type="Proteomes" id="UP000027466">
    <property type="component" value="Unassembled WGS sequence"/>
</dbReference>
<dbReference type="RefSeq" id="WP_035927891.1">
    <property type="nucleotide sequence ID" value="NZ_CADFFX010000007.1"/>
</dbReference>
<dbReference type="AlphaFoldDB" id="A0A069PHT6"/>
<evidence type="ECO:0000256" key="5">
    <source>
        <dbReference type="ARBA" id="ARBA00023124"/>
    </source>
</evidence>
<keyword evidence="11" id="KW-1185">Reference proteome</keyword>
<evidence type="ECO:0000313" key="10">
    <source>
        <dbReference type="EMBL" id="KDR40278.1"/>
    </source>
</evidence>
<dbReference type="PANTHER" id="PTHR13604:SF0">
    <property type="entry name" value="ABASIC SITE PROCESSING PROTEIN HMCES"/>
    <property type="match status" value="1"/>
</dbReference>
<organism evidence="10 11">
    <name type="scientific">Caballeronia glathei</name>
    <dbReference type="NCBI Taxonomy" id="60547"/>
    <lineage>
        <taxon>Bacteria</taxon>
        <taxon>Pseudomonadati</taxon>
        <taxon>Pseudomonadota</taxon>
        <taxon>Betaproteobacteria</taxon>
        <taxon>Burkholderiales</taxon>
        <taxon>Burkholderiaceae</taxon>
        <taxon>Caballeronia</taxon>
    </lineage>
</organism>
<dbReference type="SUPFAM" id="SSF143081">
    <property type="entry name" value="BB1717-like"/>
    <property type="match status" value="1"/>
</dbReference>
<dbReference type="STRING" id="60547.GCA_000751215_01475"/>